<dbReference type="InterPro" id="IPR050546">
    <property type="entry name" value="Glycosyl_Hydrlase_16"/>
</dbReference>
<feature type="domain" description="GH16" evidence="2">
    <location>
        <begin position="1"/>
        <end position="271"/>
    </location>
</feature>
<proteinExistence type="inferred from homology"/>
<dbReference type="CDD" id="cd08023">
    <property type="entry name" value="GH16_laminarinase_like"/>
    <property type="match status" value="1"/>
</dbReference>
<name>A0ABQ4QEJ7_9HYPH</name>
<dbReference type="Pfam" id="PF00722">
    <property type="entry name" value="Glyco_hydro_16"/>
    <property type="match status" value="1"/>
</dbReference>
<sequence>MAIDPNNLSATAALTFSEEFDTFDTWNGTTGLDTVGAAQWSTKIRATGTLPYNDESQYYVADADGAVGAANSLPNPFHVADGALTISAAPADPSIQGSLEGQTYTSGMINTYHEFSQTYGYFEMRAELPAGHGLWPAFWMLPEDGSWPPELDVMEMIGSEPNTLRNTVHSQVSGDWKVDDTHYLNEANVTVSDMTSGYHTYGVDWDPDTITWYYDGQPTFQAATPADLNKPMYMIANLAVGGAWAGDPDASTPVPAQMTIDYIRAYASAPTASAPTDTFHFRDASTGDDLYTTSTSERDYIAQNLPSYIDEGVAWMAPAASADTMDVFRFVDTRTGEHFYTASTAERDHIDAMLPSFRDEGVAFQAYADPALAGADALTVQRFLDTATGEHHYTAGDADTVAFEQAHAGANWVHEGLAFTVHAPLSGTLDF</sequence>
<evidence type="ECO:0000256" key="1">
    <source>
        <dbReference type="ARBA" id="ARBA00006865"/>
    </source>
</evidence>
<dbReference type="Pfam" id="PF18885">
    <property type="entry name" value="DUF5648"/>
    <property type="match status" value="1"/>
</dbReference>
<dbReference type="PANTHER" id="PTHR10963">
    <property type="entry name" value="GLYCOSYL HYDROLASE-RELATED"/>
    <property type="match status" value="1"/>
</dbReference>
<dbReference type="Proteomes" id="UP001055117">
    <property type="component" value="Unassembled WGS sequence"/>
</dbReference>
<dbReference type="PANTHER" id="PTHR10963:SF55">
    <property type="entry name" value="GLYCOSIDE HYDROLASE FAMILY 16 PROTEIN"/>
    <property type="match status" value="1"/>
</dbReference>
<keyword evidence="4" id="KW-1185">Reference proteome</keyword>
<gene>
    <name evidence="3" type="ORF">AFCDBAGC_1495</name>
</gene>
<comment type="caution">
    <text evidence="3">The sequence shown here is derived from an EMBL/GenBank/DDBJ whole genome shotgun (WGS) entry which is preliminary data.</text>
</comment>
<dbReference type="RefSeq" id="WP_238271669.1">
    <property type="nucleotide sequence ID" value="NZ_BPQG01000019.1"/>
</dbReference>
<dbReference type="SUPFAM" id="SSF49899">
    <property type="entry name" value="Concanavalin A-like lectins/glucanases"/>
    <property type="match status" value="1"/>
</dbReference>
<evidence type="ECO:0000313" key="4">
    <source>
        <dbReference type="Proteomes" id="UP001055117"/>
    </source>
</evidence>
<comment type="similarity">
    <text evidence="1">Belongs to the glycosyl hydrolase 16 family.</text>
</comment>
<dbReference type="InterPro" id="IPR000757">
    <property type="entry name" value="Beta-glucanase-like"/>
</dbReference>
<dbReference type="PROSITE" id="PS51762">
    <property type="entry name" value="GH16_2"/>
    <property type="match status" value="1"/>
</dbReference>
<accession>A0ABQ4QEJ7</accession>
<protein>
    <recommendedName>
        <fullName evidence="2">GH16 domain-containing protein</fullName>
    </recommendedName>
</protein>
<organism evidence="3 4">
    <name type="scientific">Methylobacterium cerastii</name>
    <dbReference type="NCBI Taxonomy" id="932741"/>
    <lineage>
        <taxon>Bacteria</taxon>
        <taxon>Pseudomonadati</taxon>
        <taxon>Pseudomonadota</taxon>
        <taxon>Alphaproteobacteria</taxon>
        <taxon>Hyphomicrobiales</taxon>
        <taxon>Methylobacteriaceae</taxon>
        <taxon>Methylobacterium</taxon>
    </lineage>
</organism>
<evidence type="ECO:0000313" key="3">
    <source>
        <dbReference type="EMBL" id="GJD43643.1"/>
    </source>
</evidence>
<dbReference type="InterPro" id="IPR013320">
    <property type="entry name" value="ConA-like_dom_sf"/>
</dbReference>
<dbReference type="Gene3D" id="2.60.120.200">
    <property type="match status" value="1"/>
</dbReference>
<reference evidence="3 4" key="1">
    <citation type="journal article" date="2021" name="Front. Microbiol.">
        <title>Comprehensive Comparative Genomics and Phenotyping of Methylobacterium Species.</title>
        <authorList>
            <person name="Alessa O."/>
            <person name="Ogura Y."/>
            <person name="Fujitani Y."/>
            <person name="Takami H."/>
            <person name="Hayashi T."/>
            <person name="Sahin N."/>
            <person name="Tani A."/>
        </authorList>
    </citation>
    <scope>NUCLEOTIDE SEQUENCE [LARGE SCALE GENOMIC DNA]</scope>
    <source>
        <strain evidence="3 4">DSM 23679</strain>
    </source>
</reference>
<evidence type="ECO:0000259" key="2">
    <source>
        <dbReference type="PROSITE" id="PS51762"/>
    </source>
</evidence>
<dbReference type="InterPro" id="IPR043708">
    <property type="entry name" value="DUF5648"/>
</dbReference>
<dbReference type="EMBL" id="BPQG01000019">
    <property type="protein sequence ID" value="GJD43643.1"/>
    <property type="molecule type" value="Genomic_DNA"/>
</dbReference>